<feature type="domain" description="JmjC" evidence="5">
    <location>
        <begin position="166"/>
        <end position="259"/>
    </location>
</feature>
<dbReference type="Proteomes" id="UP000741013">
    <property type="component" value="Unassembled WGS sequence"/>
</dbReference>
<evidence type="ECO:0000313" key="7">
    <source>
        <dbReference type="Proteomes" id="UP000741013"/>
    </source>
</evidence>
<keyword evidence="3" id="KW-0408">Iron</keyword>
<keyword evidence="2" id="KW-0479">Metal-binding</keyword>
<gene>
    <name evidence="6" type="ORF">JOM49_005352</name>
</gene>
<dbReference type="InterPro" id="IPR039994">
    <property type="entry name" value="NO66-like"/>
</dbReference>
<comment type="caution">
    <text evidence="6">The sequence shown here is derived from an EMBL/GenBank/DDBJ whole genome shotgun (WGS) entry which is preliminary data.</text>
</comment>
<dbReference type="Gene3D" id="2.60.120.650">
    <property type="entry name" value="Cupin"/>
    <property type="match status" value="1"/>
</dbReference>
<comment type="cofactor">
    <cofactor evidence="1">
        <name>Fe(2+)</name>
        <dbReference type="ChEBI" id="CHEBI:29033"/>
    </cofactor>
</comment>
<protein>
    <submittedName>
        <fullName evidence="6">Quercetin dioxygenase-like cupin family protein</fullName>
    </submittedName>
</protein>
<evidence type="ECO:0000256" key="4">
    <source>
        <dbReference type="SAM" id="MobiDB-lite"/>
    </source>
</evidence>
<dbReference type="EMBL" id="JAGGMS010000001">
    <property type="protein sequence ID" value="MBP2183826.1"/>
    <property type="molecule type" value="Genomic_DNA"/>
</dbReference>
<accession>A0ABS4PWM2</accession>
<dbReference type="PANTHER" id="PTHR13096:SF9">
    <property type="entry name" value="BIFUNCTIONAL LYSINE-SPECIFIC DEMETHYLASE AND HISTIDYL-HYDROXYLASE"/>
    <property type="match status" value="1"/>
</dbReference>
<dbReference type="InterPro" id="IPR003347">
    <property type="entry name" value="JmjC_dom"/>
</dbReference>
<evidence type="ECO:0000256" key="1">
    <source>
        <dbReference type="ARBA" id="ARBA00001954"/>
    </source>
</evidence>
<dbReference type="PANTHER" id="PTHR13096">
    <property type="entry name" value="MINA53 MYC INDUCED NUCLEAR ANTIGEN"/>
    <property type="match status" value="1"/>
</dbReference>
<dbReference type="RefSeq" id="WP_209666931.1">
    <property type="nucleotide sequence ID" value="NZ_JAGGMS010000001.1"/>
</dbReference>
<evidence type="ECO:0000256" key="2">
    <source>
        <dbReference type="ARBA" id="ARBA00022723"/>
    </source>
</evidence>
<proteinExistence type="predicted"/>
<name>A0ABS4PWM2_9PSEU</name>
<keyword evidence="7" id="KW-1185">Reference proteome</keyword>
<reference evidence="6 7" key="1">
    <citation type="submission" date="2021-03" db="EMBL/GenBank/DDBJ databases">
        <title>Sequencing the genomes of 1000 actinobacteria strains.</title>
        <authorList>
            <person name="Klenk H.-P."/>
        </authorList>
    </citation>
    <scope>NUCLEOTIDE SEQUENCE [LARGE SCALE GENOMIC DNA]</scope>
    <source>
        <strain evidence="6 7">DSM 45510</strain>
    </source>
</reference>
<organism evidence="6 7">
    <name type="scientific">Amycolatopsis magusensis</name>
    <dbReference type="NCBI Taxonomy" id="882444"/>
    <lineage>
        <taxon>Bacteria</taxon>
        <taxon>Bacillati</taxon>
        <taxon>Actinomycetota</taxon>
        <taxon>Actinomycetes</taxon>
        <taxon>Pseudonocardiales</taxon>
        <taxon>Pseudonocardiaceae</taxon>
        <taxon>Amycolatopsis</taxon>
    </lineage>
</organism>
<evidence type="ECO:0000256" key="3">
    <source>
        <dbReference type="ARBA" id="ARBA00023004"/>
    </source>
</evidence>
<sequence>MALTEVDISTTDRQSEGCPPEPSRGNHDVLSAIIDPARLAEVWGKRRFRHRGADWLTGSLIDVDTVDHLLASRLLRVSHLWLIRNGQTVPPSSYVRVGSEVTARSEGKSRSDVSRVLKLASEGSPDPERVAAFIARGATMTLNYADEYVPAIGDFCRGLEADLGLRTSVNLFITPPGARGFNLHSDPHDIFVVQLHGRKSWEIHPTPWEIDTEAGASVQTHTFEAGDVFYMPEGTRHMARTEDSFSMHMAIQFKVPSQARVLEQALAGVVSAQVASVTGQSDRTPAFAAESAGPLAEITEKRIGELLGSLSHEAVRDAVGGYFHKLLQPARRGGRGAFKAIAAADDIGAHTPLTVMAPIMGIEQDGDGRLRLDTADRSVSVPSWLEPALRHLAAAAAFTPADLGQHVDPHAALVLCRRLAREGILAADRGH</sequence>
<evidence type="ECO:0000313" key="6">
    <source>
        <dbReference type="EMBL" id="MBP2183826.1"/>
    </source>
</evidence>
<feature type="region of interest" description="Disordered" evidence="4">
    <location>
        <begin position="1"/>
        <end position="26"/>
    </location>
</feature>
<evidence type="ECO:0000259" key="5">
    <source>
        <dbReference type="Pfam" id="PF08007"/>
    </source>
</evidence>
<dbReference type="Pfam" id="PF08007">
    <property type="entry name" value="JmjC_2"/>
    <property type="match status" value="1"/>
</dbReference>
<dbReference type="SUPFAM" id="SSF51197">
    <property type="entry name" value="Clavaminate synthase-like"/>
    <property type="match status" value="1"/>
</dbReference>